<dbReference type="Proteomes" id="UP001206692">
    <property type="component" value="Unassembled WGS sequence"/>
</dbReference>
<name>A0ABT1SV39_9FIRM</name>
<dbReference type="EMBL" id="JANGEW010000157">
    <property type="protein sequence ID" value="MCQ5343733.1"/>
    <property type="molecule type" value="Genomic_DNA"/>
</dbReference>
<reference evidence="1 2" key="1">
    <citation type="submission" date="2022-06" db="EMBL/GenBank/DDBJ databases">
        <title>Isolation of gut microbiota from human fecal samples.</title>
        <authorList>
            <person name="Pamer E.G."/>
            <person name="Barat B."/>
            <person name="Waligurski E."/>
            <person name="Medina S."/>
            <person name="Paddock L."/>
            <person name="Mostad J."/>
        </authorList>
    </citation>
    <scope>NUCLEOTIDE SEQUENCE [LARGE SCALE GENOMIC DNA]</scope>
    <source>
        <strain evidence="1 2">DFI.1.1</strain>
    </source>
</reference>
<dbReference type="SUPFAM" id="SSF52266">
    <property type="entry name" value="SGNH hydrolase"/>
    <property type="match status" value="1"/>
</dbReference>
<feature type="non-terminal residue" evidence="1">
    <location>
        <position position="1"/>
    </location>
</feature>
<dbReference type="InterPro" id="IPR036514">
    <property type="entry name" value="SGNH_hydro_sf"/>
</dbReference>
<keyword evidence="2" id="KW-1185">Reference proteome</keyword>
<accession>A0ABT1SV39</accession>
<protein>
    <submittedName>
        <fullName evidence="1">Lipolytic enzyme</fullName>
    </submittedName>
</protein>
<dbReference type="Gene3D" id="3.40.50.1110">
    <property type="entry name" value="SGNH hydrolase"/>
    <property type="match status" value="1"/>
</dbReference>
<sequence>AERFEKDVLPFKPSFVIVLVGSNSLRAGGPSWEVIGDLQSIKNQALENGIKPVFLTIPPLTPRNIKAAFDQATTDD</sequence>
<gene>
    <name evidence="1" type="ORF">NE675_11990</name>
</gene>
<evidence type="ECO:0000313" key="2">
    <source>
        <dbReference type="Proteomes" id="UP001206692"/>
    </source>
</evidence>
<organism evidence="1 2">
    <name type="scientific">Megasphaera massiliensis</name>
    <dbReference type="NCBI Taxonomy" id="1232428"/>
    <lineage>
        <taxon>Bacteria</taxon>
        <taxon>Bacillati</taxon>
        <taxon>Bacillota</taxon>
        <taxon>Negativicutes</taxon>
        <taxon>Veillonellales</taxon>
        <taxon>Veillonellaceae</taxon>
        <taxon>Megasphaera</taxon>
    </lineage>
</organism>
<evidence type="ECO:0000313" key="1">
    <source>
        <dbReference type="EMBL" id="MCQ5343733.1"/>
    </source>
</evidence>
<comment type="caution">
    <text evidence="1">The sequence shown here is derived from an EMBL/GenBank/DDBJ whole genome shotgun (WGS) entry which is preliminary data.</text>
</comment>
<feature type="non-terminal residue" evidence="1">
    <location>
        <position position="76"/>
    </location>
</feature>
<proteinExistence type="predicted"/>